<evidence type="ECO:0000313" key="1">
    <source>
        <dbReference type="EMBL" id="KAJ8874177.1"/>
    </source>
</evidence>
<reference evidence="1 2" key="1">
    <citation type="submission" date="2023-02" db="EMBL/GenBank/DDBJ databases">
        <title>LHISI_Scaffold_Assembly.</title>
        <authorList>
            <person name="Stuart O.P."/>
            <person name="Cleave R."/>
            <person name="Magrath M.J.L."/>
            <person name="Mikheyev A.S."/>
        </authorList>
    </citation>
    <scope>NUCLEOTIDE SEQUENCE [LARGE SCALE GENOMIC DNA]</scope>
    <source>
        <strain evidence="1">Daus_M_001</strain>
        <tissue evidence="1">Leg muscle</tissue>
    </source>
</reference>
<name>A0ABQ9GQ86_9NEOP</name>
<evidence type="ECO:0000313" key="2">
    <source>
        <dbReference type="Proteomes" id="UP001159363"/>
    </source>
</evidence>
<keyword evidence="2" id="KW-1185">Reference proteome</keyword>
<comment type="caution">
    <text evidence="1">The sequence shown here is derived from an EMBL/GenBank/DDBJ whole genome shotgun (WGS) entry which is preliminary data.</text>
</comment>
<organism evidence="1 2">
    <name type="scientific">Dryococelus australis</name>
    <dbReference type="NCBI Taxonomy" id="614101"/>
    <lineage>
        <taxon>Eukaryota</taxon>
        <taxon>Metazoa</taxon>
        <taxon>Ecdysozoa</taxon>
        <taxon>Arthropoda</taxon>
        <taxon>Hexapoda</taxon>
        <taxon>Insecta</taxon>
        <taxon>Pterygota</taxon>
        <taxon>Neoptera</taxon>
        <taxon>Polyneoptera</taxon>
        <taxon>Phasmatodea</taxon>
        <taxon>Verophasmatodea</taxon>
        <taxon>Anareolatae</taxon>
        <taxon>Phasmatidae</taxon>
        <taxon>Eurycanthinae</taxon>
        <taxon>Dryococelus</taxon>
    </lineage>
</organism>
<proteinExistence type="predicted"/>
<sequence length="141" mass="15894">MWRSRLLRRQSRMREALGSNPGVESKERHRVNFSKLVYTKIGGAKHMPPPPFYQNEWGASAPAAPPQLRHRCNRVQSPAGSPDFYTWESCRTMPSVGGFPRGSPVSPALSFRRCSMLTSIILIDSQDLVVKSRPDLFTHSV</sequence>
<dbReference type="EMBL" id="JARBHB010000010">
    <property type="protein sequence ID" value="KAJ8874177.1"/>
    <property type="molecule type" value="Genomic_DNA"/>
</dbReference>
<protein>
    <submittedName>
        <fullName evidence="1">Uncharacterized protein</fullName>
    </submittedName>
</protein>
<gene>
    <name evidence="1" type="ORF">PR048_025019</name>
</gene>
<dbReference type="Proteomes" id="UP001159363">
    <property type="component" value="Chromosome 9"/>
</dbReference>
<accession>A0ABQ9GQ86</accession>